<dbReference type="Proteomes" id="UP001376459">
    <property type="component" value="Unassembled WGS sequence"/>
</dbReference>
<reference evidence="3 4" key="1">
    <citation type="submission" date="2024-03" db="EMBL/GenBank/DDBJ databases">
        <title>Novel Streptomyces species of biotechnological and ecological value are a feature of Machair soil.</title>
        <authorList>
            <person name="Prole J.R."/>
            <person name="Goodfellow M."/>
            <person name="Allenby N."/>
            <person name="Ward A.C."/>
        </authorList>
    </citation>
    <scope>NUCLEOTIDE SEQUENCE [LARGE SCALE GENOMIC DNA]</scope>
    <source>
        <strain evidence="3 4">MS1.AVA.1</strain>
    </source>
</reference>
<dbReference type="Gene3D" id="3.30.565.10">
    <property type="entry name" value="Histidine kinase-like ATPase, C-terminal domain"/>
    <property type="match status" value="1"/>
</dbReference>
<dbReference type="CDD" id="cd16936">
    <property type="entry name" value="HATPase_RsbW-like"/>
    <property type="match status" value="1"/>
</dbReference>
<keyword evidence="3" id="KW-0067">ATP-binding</keyword>
<dbReference type="GO" id="GO:0005524">
    <property type="term" value="F:ATP binding"/>
    <property type="evidence" value="ECO:0007669"/>
    <property type="project" value="UniProtKB-KW"/>
</dbReference>
<dbReference type="EMBL" id="JBBKAK010000001">
    <property type="protein sequence ID" value="MEJ8667557.1"/>
    <property type="molecule type" value="Genomic_DNA"/>
</dbReference>
<evidence type="ECO:0000259" key="2">
    <source>
        <dbReference type="Pfam" id="PF13581"/>
    </source>
</evidence>
<keyword evidence="3" id="KW-0547">Nucleotide-binding</keyword>
<keyword evidence="1" id="KW-0418">Kinase</keyword>
<protein>
    <submittedName>
        <fullName evidence="3">ATP-binding protein</fullName>
    </submittedName>
</protein>
<dbReference type="InterPro" id="IPR050267">
    <property type="entry name" value="Anti-sigma-factor_SerPK"/>
</dbReference>
<keyword evidence="4" id="KW-1185">Reference proteome</keyword>
<gene>
    <name evidence="3" type="ORF">WKI71_00330</name>
</gene>
<dbReference type="SUPFAM" id="SSF55874">
    <property type="entry name" value="ATPase domain of HSP90 chaperone/DNA topoisomerase II/histidine kinase"/>
    <property type="match status" value="1"/>
</dbReference>
<accession>A0ABU8UFA7</accession>
<dbReference type="PANTHER" id="PTHR35526">
    <property type="entry name" value="ANTI-SIGMA-F FACTOR RSBW-RELATED"/>
    <property type="match status" value="1"/>
</dbReference>
<dbReference type="Pfam" id="PF13581">
    <property type="entry name" value="HATPase_c_2"/>
    <property type="match status" value="1"/>
</dbReference>
<dbReference type="InterPro" id="IPR003594">
    <property type="entry name" value="HATPase_dom"/>
</dbReference>
<evidence type="ECO:0000313" key="4">
    <source>
        <dbReference type="Proteomes" id="UP001376459"/>
    </source>
</evidence>
<comment type="caution">
    <text evidence="3">The sequence shown here is derived from an EMBL/GenBank/DDBJ whole genome shotgun (WGS) entry which is preliminary data.</text>
</comment>
<keyword evidence="1" id="KW-0808">Transferase</keyword>
<dbReference type="PANTHER" id="PTHR35526:SF3">
    <property type="entry name" value="ANTI-SIGMA-F FACTOR RSBW"/>
    <property type="match status" value="1"/>
</dbReference>
<feature type="domain" description="Histidine kinase/HSP90-like ATPase" evidence="2">
    <location>
        <begin position="31"/>
        <end position="138"/>
    </location>
</feature>
<name>A0ABU8UFA7_9ACTN</name>
<evidence type="ECO:0000313" key="3">
    <source>
        <dbReference type="EMBL" id="MEJ8667557.1"/>
    </source>
</evidence>
<keyword evidence="1" id="KW-0723">Serine/threonine-protein kinase</keyword>
<evidence type="ECO:0000256" key="1">
    <source>
        <dbReference type="ARBA" id="ARBA00022527"/>
    </source>
</evidence>
<dbReference type="InterPro" id="IPR036890">
    <property type="entry name" value="HATPase_C_sf"/>
</dbReference>
<sequence length="144" mass="15921">MTPENGQEDAVLLLARTRALGPGQVASWTLPPAPEIVAQARKLTVDQLNTWDLDDLEYTTSLVVSELVTNAIRYSHGPIGLRLIRGRSLICEVSDTSSTSPQLRHAEDTDEGGCGRYLIAQMTQHWGTRPGRRGKTIWTEQELP</sequence>
<proteinExistence type="predicted"/>
<organism evidence="3 4">
    <name type="scientific">Streptomyces machairae</name>
    <dbReference type="NCBI Taxonomy" id="3134109"/>
    <lineage>
        <taxon>Bacteria</taxon>
        <taxon>Bacillati</taxon>
        <taxon>Actinomycetota</taxon>
        <taxon>Actinomycetes</taxon>
        <taxon>Kitasatosporales</taxon>
        <taxon>Streptomycetaceae</taxon>
        <taxon>Streptomyces</taxon>
    </lineage>
</organism>